<reference evidence="2 3" key="1">
    <citation type="submission" date="2010-07" db="EMBL/GenBank/DDBJ databases">
        <title>The draft genome of Paenibacillus curdlanolyticus YK9.</title>
        <authorList>
            <consortium name="US DOE Joint Genome Institute (JGI-PGF)"/>
            <person name="Lucas S."/>
            <person name="Copeland A."/>
            <person name="Lapidus A."/>
            <person name="Cheng J.-F."/>
            <person name="Bruce D."/>
            <person name="Goodwin L."/>
            <person name="Pitluck S."/>
            <person name="Land M.L."/>
            <person name="Hauser L."/>
            <person name="Chang Y.-J."/>
            <person name="Jeffries C."/>
            <person name="Anderson I.J."/>
            <person name="Johnson E."/>
            <person name="Loganathan U."/>
            <person name="Mulhopadhyay B."/>
            <person name="Kyrpides N."/>
            <person name="Woyke T.J."/>
        </authorList>
    </citation>
    <scope>NUCLEOTIDE SEQUENCE [LARGE SCALE GENOMIC DNA]</scope>
    <source>
        <strain evidence="2 3">YK9</strain>
    </source>
</reference>
<dbReference type="STRING" id="717606.PaecuDRAFT_2042"/>
<dbReference type="InterPro" id="IPR036116">
    <property type="entry name" value="FN3_sf"/>
</dbReference>
<evidence type="ECO:0000313" key="2">
    <source>
        <dbReference type="EMBL" id="EFM10798.1"/>
    </source>
</evidence>
<dbReference type="eggNOG" id="COG4733">
    <property type="taxonomic scope" value="Bacteria"/>
</dbReference>
<dbReference type="Gene3D" id="2.60.40.10">
    <property type="entry name" value="Immunoglobulins"/>
    <property type="match status" value="1"/>
</dbReference>
<feature type="signal peptide" evidence="1">
    <location>
        <begin position="1"/>
        <end position="25"/>
    </location>
</feature>
<dbReference type="Gene3D" id="2.60.120.260">
    <property type="entry name" value="Galactose-binding domain-like"/>
    <property type="match status" value="4"/>
</dbReference>
<dbReference type="InterPro" id="IPR008979">
    <property type="entry name" value="Galactose-bd-like_sf"/>
</dbReference>
<feature type="chain" id="PRO_5003136177" evidence="1">
    <location>
        <begin position="26"/>
        <end position="702"/>
    </location>
</feature>
<proteinExistence type="predicted"/>
<organism evidence="2 3">
    <name type="scientific">Paenibacillus curdlanolyticus YK9</name>
    <dbReference type="NCBI Taxonomy" id="717606"/>
    <lineage>
        <taxon>Bacteria</taxon>
        <taxon>Bacillati</taxon>
        <taxon>Bacillota</taxon>
        <taxon>Bacilli</taxon>
        <taxon>Bacillales</taxon>
        <taxon>Paenibacillaceae</taxon>
        <taxon>Paenibacillus</taxon>
    </lineage>
</organism>
<sequence>MKIKIVLLMLSLLLMTSGFSSLASATGTQQTVQGMQGTTPPTGTVITGTSFPGTPASNTIDGNLLSYWSPGNSDGILELTFPSPVSLSGVQIAAFASPSSDENFTLYGLKQGEWTQINTTVSRHVEWNSSFQPTILEPIAVSPDSYDGIRVEVATNSGSWASISEITLTTAEICNDMNGFKFPTGTTISGVSYSSHTSNLALDCDLTTYWNSGTNTGQVELLFPYPISMNAIQIAAHAYPKETVKYKIYGLKQGVWLQISSAIILAALQDNTTNPTQVKPISVNQDEYSGIRIQENGSISWSAINEITYYPNYKNGDAFVNIIPQMSSDTLPNGRVETSSALSQSYLGYQAFNQVNDLYGWVATTKQNEWISYQFSNPKVINGYSIGPVNDSVGPARSPKNWEFQAFDGSSWITLDSKQNITDWQPGQPKYFTLTNTEYYNKYRVLINGNNGDTYLSIGEIQMSESQARPSYNSPLNLIAKQNGQNASLSWATAVNATGYNVYLNGVKVNNTPISGNSSNFTGLINGVTYTLGVSAVFPNLESAVTVIKHTQTGPSQSIVPKMQSNTSPEGLVEYSSIVNSYTNGYYAFDQVDNDYGWAPNGTSNQWLSYQPTTPKTITKYTIRTINHTDGPKRAPKDWILEGFNGTTWVTLDTRNGVSDWVQNETKLFTISTPSSYSKYRLYVLSNNGNLYLHVGELELIE</sequence>
<dbReference type="Proteomes" id="UP000005387">
    <property type="component" value="Unassembled WGS sequence"/>
</dbReference>
<name>E0I8R4_9BACL</name>
<keyword evidence="1" id="KW-0732">Signal</keyword>
<dbReference type="EMBL" id="AEDD01000005">
    <property type="protein sequence ID" value="EFM10798.1"/>
    <property type="molecule type" value="Genomic_DNA"/>
</dbReference>
<evidence type="ECO:0000313" key="3">
    <source>
        <dbReference type="Proteomes" id="UP000005387"/>
    </source>
</evidence>
<dbReference type="SUPFAM" id="SSF49265">
    <property type="entry name" value="Fibronectin type III"/>
    <property type="match status" value="1"/>
</dbReference>
<dbReference type="OrthoDB" id="7182479at2"/>
<keyword evidence="3" id="KW-1185">Reference proteome</keyword>
<protein>
    <submittedName>
        <fullName evidence="2">Coagulation factor 5/8 type domain protein</fullName>
    </submittedName>
</protein>
<gene>
    <name evidence="2" type="ORF">PaecuDRAFT_2042</name>
</gene>
<accession>E0I8R4</accession>
<dbReference type="RefSeq" id="WP_006038048.1">
    <property type="nucleotide sequence ID" value="NZ_AEDD01000005.1"/>
</dbReference>
<dbReference type="SUPFAM" id="SSF49785">
    <property type="entry name" value="Galactose-binding domain-like"/>
    <property type="match status" value="3"/>
</dbReference>
<evidence type="ECO:0000256" key="1">
    <source>
        <dbReference type="SAM" id="SignalP"/>
    </source>
</evidence>
<dbReference type="InterPro" id="IPR013783">
    <property type="entry name" value="Ig-like_fold"/>
</dbReference>
<dbReference type="AlphaFoldDB" id="E0I8R4"/>